<gene>
    <name evidence="1" type="ORF">WISP_128363</name>
</gene>
<name>A0ABQ9CUW8_9PASS</name>
<organism evidence="1 2">
    <name type="scientific">Willisornis vidua</name>
    <name type="common">Xingu scale-backed antbird</name>
    <dbReference type="NCBI Taxonomy" id="1566151"/>
    <lineage>
        <taxon>Eukaryota</taxon>
        <taxon>Metazoa</taxon>
        <taxon>Chordata</taxon>
        <taxon>Craniata</taxon>
        <taxon>Vertebrata</taxon>
        <taxon>Euteleostomi</taxon>
        <taxon>Archelosauria</taxon>
        <taxon>Archosauria</taxon>
        <taxon>Dinosauria</taxon>
        <taxon>Saurischia</taxon>
        <taxon>Theropoda</taxon>
        <taxon>Coelurosauria</taxon>
        <taxon>Aves</taxon>
        <taxon>Neognathae</taxon>
        <taxon>Neoaves</taxon>
        <taxon>Telluraves</taxon>
        <taxon>Australaves</taxon>
        <taxon>Passeriformes</taxon>
        <taxon>Thamnophilidae</taxon>
        <taxon>Willisornis</taxon>
    </lineage>
</organism>
<reference evidence="1" key="1">
    <citation type="submission" date="2019-10" db="EMBL/GenBank/DDBJ databases">
        <authorList>
            <person name="Soares A.E.R."/>
            <person name="Aleixo A."/>
            <person name="Schneider P."/>
            <person name="Miyaki C.Y."/>
            <person name="Schneider M.P."/>
            <person name="Mello C."/>
            <person name="Vasconcelos A.T.R."/>
        </authorList>
    </citation>
    <scope>NUCLEOTIDE SEQUENCE</scope>
    <source>
        <tissue evidence="1">Muscle</tissue>
    </source>
</reference>
<proteinExistence type="predicted"/>
<accession>A0ABQ9CUW8</accession>
<protein>
    <submittedName>
        <fullName evidence="1">Uncharacterized protein</fullName>
    </submittedName>
</protein>
<keyword evidence="2" id="KW-1185">Reference proteome</keyword>
<dbReference type="Proteomes" id="UP001145742">
    <property type="component" value="Unassembled WGS sequence"/>
</dbReference>
<evidence type="ECO:0000313" key="1">
    <source>
        <dbReference type="EMBL" id="KAJ7407121.1"/>
    </source>
</evidence>
<evidence type="ECO:0000313" key="2">
    <source>
        <dbReference type="Proteomes" id="UP001145742"/>
    </source>
</evidence>
<dbReference type="EMBL" id="WHWB01034618">
    <property type="protein sequence ID" value="KAJ7407121.1"/>
    <property type="molecule type" value="Genomic_DNA"/>
</dbReference>
<comment type="caution">
    <text evidence="1">The sequence shown here is derived from an EMBL/GenBank/DDBJ whole genome shotgun (WGS) entry which is preliminary data.</text>
</comment>
<sequence>MPLGRGQALLQRELQRHKVGETSSAEALMAVGFQDHVPSPSSLELLLMAARTRLDGEVGDGGEDLAVEVVVANGDQQLENECAIREPLPWHEPDRQHVLQSAADEYFAAGQGEALAQAEVEAAVEQQMLMPGDEYWGSEMAKNALQLRGVPALFADPQCQEVLDLVQMKTQSVGVCCPSAGCSSESFQRAAGFDSR</sequence>